<dbReference type="PANTHER" id="PTHR24198">
    <property type="entry name" value="ANKYRIN REPEAT AND PROTEIN KINASE DOMAIN-CONTAINING PROTEIN"/>
    <property type="match status" value="1"/>
</dbReference>
<feature type="repeat" description="ANK" evidence="3">
    <location>
        <begin position="240"/>
        <end position="272"/>
    </location>
</feature>
<gene>
    <name evidence="5" type="ORF">CIT26_19465</name>
</gene>
<dbReference type="InterPro" id="IPR036365">
    <property type="entry name" value="PGBD-like_sf"/>
</dbReference>
<dbReference type="EMBL" id="NPKJ01000053">
    <property type="protein sequence ID" value="PAQ08141.1"/>
    <property type="molecule type" value="Genomic_DNA"/>
</dbReference>
<dbReference type="Pfam" id="PF12796">
    <property type="entry name" value="Ank_2"/>
    <property type="match status" value="1"/>
</dbReference>
<keyword evidence="2 3" id="KW-0040">ANK repeat</keyword>
<accession>A0A271LJ41</accession>
<reference evidence="5 6" key="1">
    <citation type="submission" date="2017-08" db="EMBL/GenBank/DDBJ databases">
        <title>Mesorhizobium wenxinae sp. nov., a novel rhizobial species isolated from root nodules of chickpea (Cicer arietinum L.).</title>
        <authorList>
            <person name="Zhang J."/>
        </authorList>
    </citation>
    <scope>NUCLEOTIDE SEQUENCE [LARGE SCALE GENOMIC DNA]</scope>
    <source>
        <strain evidence="5 6">SDW018</strain>
    </source>
</reference>
<comment type="caution">
    <text evidence="5">The sequence shown here is derived from an EMBL/GenBank/DDBJ whole genome shotgun (WGS) entry which is preliminary data.</text>
</comment>
<sequence>MRFRSLITTAVVCLTSVAPTYGDETSKTFEQLVTNAHRLEKLEIDGLSEKTKADLLSYYANRDDAETVAKLLAKGIKSDLLNSDRTTALFVAVGSEATATISLLVRAGADANLETQRGTAKQLAERSGNPLVVATLNNRKPNPEEQLRFAARQGDIGTVERLLKSGTKIDEPSEQGINALIEAAVAGNTEVARVLIASGADLDSSTADGLTPASIAIVSGNMELVALLLKGGANANGTSRGMPLLSVAAATGQEKAVDLLLSAGADPKIGDPNGLRPADIANSLGFDSLAEKLGGVSAPKQEYSLASAIHKNEAALVYLALSSGENPDLKIGDVPALVFAAAYSTSGVVEELLKAGADLAAIGPEGSTALHAAFMNESKSEQFNIVIALLKAALLRNNENSTLRFLSARNRKGRSALVLLCANTGGDLWKDDISYRKFFFSAFESNEVRRLINKPDDDGTAPFEAAVIGGNVFLARLFKIWTRSGDQSGGFQEIARARKDWAMLAALPSDRSLPAGLSMGADIETKKELQTRLKQWGYYDGEIDGVFGAGSRAALKSFFEDRAIELKGMASSRSGSSYTFDDAKDGDMSFTLDFKHDDDACIWRIREWSKSNTGASSRFVGCVDEKADDWNGNGIALVEYDNGAKWVIELFGPRGWDNRSDL</sequence>
<dbReference type="Gene3D" id="1.10.101.10">
    <property type="entry name" value="PGBD-like superfamily/PGBD"/>
    <property type="match status" value="1"/>
</dbReference>
<evidence type="ECO:0000256" key="1">
    <source>
        <dbReference type="ARBA" id="ARBA00022737"/>
    </source>
</evidence>
<protein>
    <recommendedName>
        <fullName evidence="4">Peptidoglycan binding-like domain-containing protein</fullName>
    </recommendedName>
</protein>
<dbReference type="SMART" id="SM00248">
    <property type="entry name" value="ANK"/>
    <property type="match status" value="8"/>
</dbReference>
<name>A0A271LJ41_9HYPH</name>
<evidence type="ECO:0000256" key="2">
    <source>
        <dbReference type="ARBA" id="ARBA00023043"/>
    </source>
</evidence>
<dbReference type="InterPro" id="IPR036366">
    <property type="entry name" value="PGBDSf"/>
</dbReference>
<evidence type="ECO:0000313" key="5">
    <source>
        <dbReference type="EMBL" id="PAQ08141.1"/>
    </source>
</evidence>
<dbReference type="AlphaFoldDB" id="A0A271LJ41"/>
<dbReference type="PROSITE" id="PS50088">
    <property type="entry name" value="ANK_REPEAT"/>
    <property type="match status" value="3"/>
</dbReference>
<dbReference type="OrthoDB" id="6507154at2"/>
<feature type="repeat" description="ANK" evidence="3">
    <location>
        <begin position="208"/>
        <end position="240"/>
    </location>
</feature>
<feature type="domain" description="Peptidoglycan binding-like" evidence="4">
    <location>
        <begin position="527"/>
        <end position="558"/>
    </location>
</feature>
<evidence type="ECO:0000256" key="3">
    <source>
        <dbReference type="PROSITE-ProRule" id="PRU00023"/>
    </source>
</evidence>
<evidence type="ECO:0000313" key="6">
    <source>
        <dbReference type="Proteomes" id="UP000216442"/>
    </source>
</evidence>
<organism evidence="5 6">
    <name type="scientific">Mesorhizobium temperatum</name>
    <dbReference type="NCBI Taxonomy" id="241416"/>
    <lineage>
        <taxon>Bacteria</taxon>
        <taxon>Pseudomonadati</taxon>
        <taxon>Pseudomonadota</taxon>
        <taxon>Alphaproteobacteria</taxon>
        <taxon>Hyphomicrobiales</taxon>
        <taxon>Phyllobacteriaceae</taxon>
        <taxon>Mesorhizobium</taxon>
    </lineage>
</organism>
<dbReference type="SUPFAM" id="SSF47090">
    <property type="entry name" value="PGBD-like"/>
    <property type="match status" value="1"/>
</dbReference>
<keyword evidence="1" id="KW-0677">Repeat</keyword>
<dbReference type="PANTHER" id="PTHR24198:SF165">
    <property type="entry name" value="ANKYRIN REPEAT-CONTAINING PROTEIN-RELATED"/>
    <property type="match status" value="1"/>
</dbReference>
<proteinExistence type="predicted"/>
<dbReference type="InterPro" id="IPR002477">
    <property type="entry name" value="Peptidoglycan-bd-like"/>
</dbReference>
<feature type="repeat" description="ANK" evidence="3">
    <location>
        <begin position="175"/>
        <end position="207"/>
    </location>
</feature>
<dbReference type="PROSITE" id="PS50297">
    <property type="entry name" value="ANK_REP_REGION"/>
    <property type="match status" value="3"/>
</dbReference>
<dbReference type="InterPro" id="IPR002110">
    <property type="entry name" value="Ankyrin_rpt"/>
</dbReference>
<dbReference type="Gene3D" id="1.25.40.20">
    <property type="entry name" value="Ankyrin repeat-containing domain"/>
    <property type="match status" value="3"/>
</dbReference>
<dbReference type="SUPFAM" id="SSF48403">
    <property type="entry name" value="Ankyrin repeat"/>
    <property type="match status" value="1"/>
</dbReference>
<keyword evidence="6" id="KW-1185">Reference proteome</keyword>
<evidence type="ECO:0000259" key="4">
    <source>
        <dbReference type="Pfam" id="PF01471"/>
    </source>
</evidence>
<dbReference type="Pfam" id="PF01471">
    <property type="entry name" value="PG_binding_1"/>
    <property type="match status" value="1"/>
</dbReference>
<dbReference type="Proteomes" id="UP000216442">
    <property type="component" value="Unassembled WGS sequence"/>
</dbReference>
<dbReference type="InterPro" id="IPR036770">
    <property type="entry name" value="Ankyrin_rpt-contain_sf"/>
</dbReference>